<name>A0A4V4H6A3_MUSBA</name>
<evidence type="ECO:0000313" key="1">
    <source>
        <dbReference type="EMBL" id="THU59146.1"/>
    </source>
</evidence>
<comment type="caution">
    <text evidence="1">The sequence shown here is derived from an EMBL/GenBank/DDBJ whole genome shotgun (WGS) entry which is preliminary data.</text>
</comment>
<sequence>MVFGRRGRRKLAWHSRKFHLPLENSDDVATVRPQLRNPLQAQESQVDAKARLFLVICILQPLIHELQEIAGLKQPPAPAHQARLLWLRRRRQHVQRPPPGDDDKDQNPEAVYIGLLHRLITAMALWSHVAHRASHARRAAQLPTEQITAEHVAAH</sequence>
<proteinExistence type="predicted"/>
<organism evidence="1 2">
    <name type="scientific">Musa balbisiana</name>
    <name type="common">Banana</name>
    <dbReference type="NCBI Taxonomy" id="52838"/>
    <lineage>
        <taxon>Eukaryota</taxon>
        <taxon>Viridiplantae</taxon>
        <taxon>Streptophyta</taxon>
        <taxon>Embryophyta</taxon>
        <taxon>Tracheophyta</taxon>
        <taxon>Spermatophyta</taxon>
        <taxon>Magnoliopsida</taxon>
        <taxon>Liliopsida</taxon>
        <taxon>Zingiberales</taxon>
        <taxon>Musaceae</taxon>
        <taxon>Musa</taxon>
    </lineage>
</organism>
<accession>A0A4V4H6A3</accession>
<dbReference type="Proteomes" id="UP000317650">
    <property type="component" value="Chromosome 3"/>
</dbReference>
<dbReference type="AlphaFoldDB" id="A0A4V4H6A3"/>
<evidence type="ECO:0000313" key="2">
    <source>
        <dbReference type="Proteomes" id="UP000317650"/>
    </source>
</evidence>
<keyword evidence="2" id="KW-1185">Reference proteome</keyword>
<gene>
    <name evidence="1" type="ORF">C4D60_Mb03t21920</name>
</gene>
<dbReference type="EMBL" id="PYDT01000006">
    <property type="protein sequence ID" value="THU59146.1"/>
    <property type="molecule type" value="Genomic_DNA"/>
</dbReference>
<reference evidence="1 2" key="1">
    <citation type="journal article" date="2019" name="Nat. Plants">
        <title>Genome sequencing of Musa balbisiana reveals subgenome evolution and function divergence in polyploid bananas.</title>
        <authorList>
            <person name="Yao X."/>
        </authorList>
    </citation>
    <scope>NUCLEOTIDE SEQUENCE [LARGE SCALE GENOMIC DNA]</scope>
    <source>
        <strain evidence="2">cv. DH-PKW</strain>
        <tissue evidence="1">Leaves</tissue>
    </source>
</reference>
<protein>
    <submittedName>
        <fullName evidence="1">Uncharacterized protein</fullName>
    </submittedName>
</protein>